<sequence length="483" mass="50914">MAVPNCFTEVRIPDTSPLIRYIGSWKVYYSSSSDSVWEAGMMGTGDSVHATNQVDDLAYFEYPGISSVMEGQVLGGDGVRYTLNGVQKQVDISRSTGNVSTWSAASGQQDVGVHTAMIEVTKSDPSFLTGVKSVSSVVGIIAETTDPNLLSCHETTFVDALQSSQPQVLPKGPWRPLNEFGGVGGQRVISYSSIVADSTASIQLFPPRGSNFISLNGTVGFAYGTYSVTVDPPLPSIFARERNGFNAGAQWAAPGQLLYYTPLNPQEQYTITVTGDTDPTKFLGLHSWMYCDYALAKNGGGGGGSGSGGGKSNVGAIAGGVVGGILGAALIALVFFLFLRKRKARSPPEEELFTVDETIDATTTPYDPPITPLAPLSPLARTEPPAPRSEEMRESVVSGSTLVPQLLSKRESSTTSVPRNISLVEHQDAGAVEPAAVEHLPPSYNPEWLATRSSTSPSDAGPSKPTAMSSPPPLPDSKSPTGT</sequence>
<dbReference type="GeneID" id="28986683"/>
<keyword evidence="2" id="KW-0472">Membrane</keyword>
<organism evidence="3 4">
    <name type="scientific">Cutaneotrichosporon oleaginosum</name>
    <dbReference type="NCBI Taxonomy" id="879819"/>
    <lineage>
        <taxon>Eukaryota</taxon>
        <taxon>Fungi</taxon>
        <taxon>Dikarya</taxon>
        <taxon>Basidiomycota</taxon>
        <taxon>Agaricomycotina</taxon>
        <taxon>Tremellomycetes</taxon>
        <taxon>Trichosporonales</taxon>
        <taxon>Trichosporonaceae</taxon>
        <taxon>Cutaneotrichosporon</taxon>
    </lineage>
</organism>
<dbReference type="AlphaFoldDB" id="A0A0J1AWL2"/>
<evidence type="ECO:0000313" key="3">
    <source>
        <dbReference type="EMBL" id="KLT39679.1"/>
    </source>
</evidence>
<keyword evidence="4" id="KW-1185">Reference proteome</keyword>
<protein>
    <submittedName>
        <fullName evidence="3">Uncharacterized protein</fullName>
    </submittedName>
</protein>
<feature type="transmembrane region" description="Helical" evidence="2">
    <location>
        <begin position="317"/>
        <end position="339"/>
    </location>
</feature>
<evidence type="ECO:0000256" key="2">
    <source>
        <dbReference type="SAM" id="Phobius"/>
    </source>
</evidence>
<dbReference type="EMBL" id="KQ087252">
    <property type="protein sequence ID" value="KLT39679.1"/>
    <property type="molecule type" value="Genomic_DNA"/>
</dbReference>
<accession>A0A0J1AWL2</accession>
<name>A0A0J1AWL2_9TREE</name>
<feature type="region of interest" description="Disordered" evidence="1">
    <location>
        <begin position="357"/>
        <end position="421"/>
    </location>
</feature>
<reference evidence="3 4" key="1">
    <citation type="submission" date="2015-03" db="EMBL/GenBank/DDBJ databases">
        <title>Genomics and transcriptomics of the oil-accumulating basidiomycete yeast T. oleaginosus allow insights into substrate utilization and the diverse evolutionary trajectories of mating systems in fungi.</title>
        <authorList>
            <consortium name="DOE Joint Genome Institute"/>
            <person name="Kourist R."/>
            <person name="Kracht O."/>
            <person name="Bracharz F."/>
            <person name="Lipzen A."/>
            <person name="Nolan M."/>
            <person name="Ohm R."/>
            <person name="Grigoriev I."/>
            <person name="Sun S."/>
            <person name="Heitman J."/>
            <person name="Bruck T."/>
            <person name="Nowrousian M."/>
        </authorList>
    </citation>
    <scope>NUCLEOTIDE SEQUENCE [LARGE SCALE GENOMIC DNA]</scope>
    <source>
        <strain evidence="3 4">IBC0246</strain>
    </source>
</reference>
<dbReference type="STRING" id="879819.A0A0J1AWL2"/>
<gene>
    <name evidence="3" type="ORF">CC85DRAFT_313748</name>
</gene>
<proteinExistence type="predicted"/>
<keyword evidence="2" id="KW-1133">Transmembrane helix</keyword>
<dbReference type="Proteomes" id="UP000053611">
    <property type="component" value="Unassembled WGS sequence"/>
</dbReference>
<keyword evidence="2" id="KW-0812">Transmembrane</keyword>
<feature type="region of interest" description="Disordered" evidence="1">
    <location>
        <begin position="435"/>
        <end position="483"/>
    </location>
</feature>
<dbReference type="RefSeq" id="XP_018276170.1">
    <property type="nucleotide sequence ID" value="XM_018426080.1"/>
</dbReference>
<evidence type="ECO:0000313" key="4">
    <source>
        <dbReference type="Proteomes" id="UP000053611"/>
    </source>
</evidence>
<evidence type="ECO:0000256" key="1">
    <source>
        <dbReference type="SAM" id="MobiDB-lite"/>
    </source>
</evidence>